<dbReference type="PANTHER" id="PTHR12707">
    <property type="entry name" value="PINN"/>
    <property type="match status" value="1"/>
</dbReference>
<evidence type="ECO:0000256" key="5">
    <source>
        <dbReference type="ARBA" id="ARBA00023163"/>
    </source>
</evidence>
<feature type="region of interest" description="Disordered" evidence="9">
    <location>
        <begin position="27"/>
        <end position="63"/>
    </location>
</feature>
<evidence type="ECO:0000256" key="6">
    <source>
        <dbReference type="ARBA" id="ARBA00023187"/>
    </source>
</evidence>
<gene>
    <name evidence="11" type="ORF">BCR32DRAFT_270849</name>
</gene>
<comment type="similarity">
    <text evidence="2">Belongs to the pinin family.</text>
</comment>
<dbReference type="AlphaFoldDB" id="A0A1Y1WVF8"/>
<feature type="compositionally biased region" description="Basic and acidic residues" evidence="9">
    <location>
        <begin position="219"/>
        <end position="237"/>
    </location>
</feature>
<dbReference type="GO" id="GO:0008380">
    <property type="term" value="P:RNA splicing"/>
    <property type="evidence" value="ECO:0007669"/>
    <property type="project" value="UniProtKB-KW"/>
</dbReference>
<keyword evidence="4" id="KW-0805">Transcription regulation</keyword>
<keyword evidence="3" id="KW-0507">mRNA processing</keyword>
<reference evidence="11 12" key="2">
    <citation type="submission" date="2016-08" db="EMBL/GenBank/DDBJ databases">
        <title>Pervasive Adenine N6-methylation of Active Genes in Fungi.</title>
        <authorList>
            <consortium name="DOE Joint Genome Institute"/>
            <person name="Mondo S.J."/>
            <person name="Dannebaum R.O."/>
            <person name="Kuo R.C."/>
            <person name="Labutti K."/>
            <person name="Haridas S."/>
            <person name="Kuo A."/>
            <person name="Salamov A."/>
            <person name="Ahrendt S.R."/>
            <person name="Lipzen A."/>
            <person name="Sullivan W."/>
            <person name="Andreopoulos W.B."/>
            <person name="Clum A."/>
            <person name="Lindquist E."/>
            <person name="Daum C."/>
            <person name="Ramamoorthy G.K."/>
            <person name="Gryganskyi A."/>
            <person name="Culley D."/>
            <person name="Magnuson J.K."/>
            <person name="James T.Y."/>
            <person name="O'Malley M.A."/>
            <person name="Stajich J.E."/>
            <person name="Spatafora J.W."/>
            <person name="Visel A."/>
            <person name="Grigoriev I.V."/>
        </authorList>
    </citation>
    <scope>NUCLEOTIDE SEQUENCE [LARGE SCALE GENOMIC DNA]</scope>
    <source>
        <strain evidence="11 12">S4</strain>
    </source>
</reference>
<dbReference type="OrthoDB" id="330772at2759"/>
<evidence type="ECO:0000256" key="2">
    <source>
        <dbReference type="ARBA" id="ARBA00010386"/>
    </source>
</evidence>
<proteinExistence type="inferred from homology"/>
<comment type="caution">
    <text evidence="11">The sequence shown here is derived from an EMBL/GenBank/DDBJ whole genome shotgun (WGS) entry which is preliminary data.</text>
</comment>
<feature type="compositionally biased region" description="Basic and acidic residues" evidence="9">
    <location>
        <begin position="245"/>
        <end position="281"/>
    </location>
</feature>
<evidence type="ECO:0000313" key="12">
    <source>
        <dbReference type="Proteomes" id="UP000193944"/>
    </source>
</evidence>
<keyword evidence="12" id="KW-1185">Reference proteome</keyword>
<feature type="compositionally biased region" description="Basic and acidic residues" evidence="9">
    <location>
        <begin position="40"/>
        <end position="53"/>
    </location>
</feature>
<evidence type="ECO:0000256" key="9">
    <source>
        <dbReference type="SAM" id="MobiDB-lite"/>
    </source>
</evidence>
<sequence length="300" mass="35243">MSREREETKVSSESYLLIKNFLSIMEKDGYSDDSTSPTQSERKRSINSDDHSPKSATLKRPRLDIQNKEFKDRGKRMLGMIFNTLNQFKKDTSTKSEAEKRREEIENKLQERLRKEKKDIEEEVKQDDEIRRKKRIEEEKQLLNDLRKYCNKQNTFKSNFIKTKSTPHIYYLPAILNEETKKILKEQKDEVLKKISLNTEPIELTSPLTPTPISASVSDDIKMKDSNIPDEKKEKEGSLSPSKKNFSDKENKEESMEKSDTEFEEKGKMDVDDNEKSTEKTNEDDDQDSKIDDTMDEVQY</sequence>
<feature type="domain" description="Pinin/SDK/MemA protein" evidence="10">
    <location>
        <begin position="69"/>
        <end position="188"/>
    </location>
</feature>
<evidence type="ECO:0000256" key="4">
    <source>
        <dbReference type="ARBA" id="ARBA00023015"/>
    </source>
</evidence>
<evidence type="ECO:0000259" key="10">
    <source>
        <dbReference type="Pfam" id="PF04696"/>
    </source>
</evidence>
<evidence type="ECO:0000256" key="7">
    <source>
        <dbReference type="ARBA" id="ARBA00023242"/>
    </source>
</evidence>
<reference evidence="11 12" key="1">
    <citation type="submission" date="2016-08" db="EMBL/GenBank/DDBJ databases">
        <title>A Parts List for Fungal Cellulosomes Revealed by Comparative Genomics.</title>
        <authorList>
            <consortium name="DOE Joint Genome Institute"/>
            <person name="Haitjema C.H."/>
            <person name="Gilmore S.P."/>
            <person name="Henske J.K."/>
            <person name="Solomon K.V."/>
            <person name="De Groot R."/>
            <person name="Kuo A."/>
            <person name="Mondo S.J."/>
            <person name="Salamov A.A."/>
            <person name="Labutti K."/>
            <person name="Zhao Z."/>
            <person name="Chiniquy J."/>
            <person name="Barry K."/>
            <person name="Brewer H.M."/>
            <person name="Purvine S.O."/>
            <person name="Wright A.T."/>
            <person name="Boxma B."/>
            <person name="Van Alen T."/>
            <person name="Hackstein J.H."/>
            <person name="Baker S.E."/>
            <person name="Grigoriev I.V."/>
            <person name="O'Malley M.A."/>
        </authorList>
    </citation>
    <scope>NUCLEOTIDE SEQUENCE [LARGE SCALE GENOMIC DNA]</scope>
    <source>
        <strain evidence="11 12">S4</strain>
    </source>
</reference>
<accession>A0A1Y1WVF8</accession>
<feature type="compositionally biased region" description="Polar residues" evidence="9">
    <location>
        <begin position="206"/>
        <end position="217"/>
    </location>
</feature>
<evidence type="ECO:0000256" key="3">
    <source>
        <dbReference type="ARBA" id="ARBA00022664"/>
    </source>
</evidence>
<organism evidence="11 12">
    <name type="scientific">Anaeromyces robustus</name>
    <dbReference type="NCBI Taxonomy" id="1754192"/>
    <lineage>
        <taxon>Eukaryota</taxon>
        <taxon>Fungi</taxon>
        <taxon>Fungi incertae sedis</taxon>
        <taxon>Chytridiomycota</taxon>
        <taxon>Chytridiomycota incertae sedis</taxon>
        <taxon>Neocallimastigomycetes</taxon>
        <taxon>Neocallimastigales</taxon>
        <taxon>Neocallimastigaceae</taxon>
        <taxon>Anaeromyces</taxon>
    </lineage>
</organism>
<dbReference type="EMBL" id="MCFG01000264">
    <property type="protein sequence ID" value="ORX77104.1"/>
    <property type="molecule type" value="Genomic_DNA"/>
</dbReference>
<dbReference type="GO" id="GO:0071013">
    <property type="term" value="C:catalytic step 2 spliceosome"/>
    <property type="evidence" value="ECO:0007669"/>
    <property type="project" value="TreeGrafter"/>
</dbReference>
<feature type="region of interest" description="Disordered" evidence="9">
    <location>
        <begin position="203"/>
        <end position="300"/>
    </location>
</feature>
<name>A0A1Y1WVF8_9FUNG</name>
<dbReference type="InterPro" id="IPR006786">
    <property type="entry name" value="Pinin_SDK_MemA"/>
</dbReference>
<dbReference type="PANTHER" id="PTHR12707:SF0">
    <property type="entry name" value="PININ"/>
    <property type="match status" value="1"/>
</dbReference>
<evidence type="ECO:0000313" key="11">
    <source>
        <dbReference type="EMBL" id="ORX77104.1"/>
    </source>
</evidence>
<keyword evidence="5" id="KW-0804">Transcription</keyword>
<keyword evidence="7" id="KW-0539">Nucleus</keyword>
<dbReference type="InterPro" id="IPR039853">
    <property type="entry name" value="Pinin"/>
</dbReference>
<feature type="coiled-coil region" evidence="8">
    <location>
        <begin position="88"/>
        <end position="130"/>
    </location>
</feature>
<evidence type="ECO:0000256" key="1">
    <source>
        <dbReference type="ARBA" id="ARBA00004123"/>
    </source>
</evidence>
<dbReference type="STRING" id="1754192.A0A1Y1WVF8"/>
<evidence type="ECO:0000256" key="8">
    <source>
        <dbReference type="SAM" id="Coils"/>
    </source>
</evidence>
<dbReference type="Pfam" id="PF04696">
    <property type="entry name" value="Pinin_SDK_memA"/>
    <property type="match status" value="1"/>
</dbReference>
<keyword evidence="6" id="KW-0508">mRNA splicing</keyword>
<dbReference type="Proteomes" id="UP000193944">
    <property type="component" value="Unassembled WGS sequence"/>
</dbReference>
<protein>
    <recommendedName>
        <fullName evidence="10">Pinin/SDK/MemA protein domain-containing protein</fullName>
    </recommendedName>
</protein>
<comment type="subcellular location">
    <subcellularLocation>
        <location evidence="1">Nucleus</location>
    </subcellularLocation>
</comment>
<dbReference type="GO" id="GO:0006397">
    <property type="term" value="P:mRNA processing"/>
    <property type="evidence" value="ECO:0007669"/>
    <property type="project" value="UniProtKB-KW"/>
</dbReference>
<keyword evidence="8" id="KW-0175">Coiled coil</keyword>